<dbReference type="EMBL" id="JAVIKH010000006">
    <property type="protein sequence ID" value="MDX8336042.1"/>
    <property type="molecule type" value="Genomic_DNA"/>
</dbReference>
<comment type="cofactor">
    <cofactor evidence="1 7">
        <name>pyridoxal 5'-phosphate</name>
        <dbReference type="ChEBI" id="CHEBI:597326"/>
    </cofactor>
</comment>
<evidence type="ECO:0000256" key="4">
    <source>
        <dbReference type="ARBA" id="ARBA00022679"/>
    </source>
</evidence>
<dbReference type="EC" id="2.4.1.1" evidence="7"/>
<comment type="similarity">
    <text evidence="2 7">Belongs to the glycogen phosphorylase family.</text>
</comment>
<comment type="catalytic activity">
    <reaction evidence="7">
        <text>[(1-&gt;4)-alpha-D-glucosyl](n) + phosphate = [(1-&gt;4)-alpha-D-glucosyl](n-1) + alpha-D-glucose 1-phosphate</text>
        <dbReference type="Rhea" id="RHEA:41732"/>
        <dbReference type="Rhea" id="RHEA-COMP:9584"/>
        <dbReference type="Rhea" id="RHEA-COMP:9586"/>
        <dbReference type="ChEBI" id="CHEBI:15444"/>
        <dbReference type="ChEBI" id="CHEBI:43474"/>
        <dbReference type="ChEBI" id="CHEBI:58601"/>
        <dbReference type="EC" id="2.4.1.1"/>
    </reaction>
</comment>
<keyword evidence="4 7" id="KW-0808">Transferase</keyword>
<gene>
    <name evidence="8" type="ORF">RFV38_05950</name>
</gene>
<evidence type="ECO:0000256" key="2">
    <source>
        <dbReference type="ARBA" id="ARBA00006047"/>
    </source>
</evidence>
<dbReference type="Proteomes" id="UP001279681">
    <property type="component" value="Unassembled WGS sequence"/>
</dbReference>
<dbReference type="InterPro" id="IPR011833">
    <property type="entry name" value="Glycg_phsphrylas"/>
</dbReference>
<evidence type="ECO:0000256" key="7">
    <source>
        <dbReference type="RuleBase" id="RU000587"/>
    </source>
</evidence>
<keyword evidence="6 7" id="KW-0119">Carbohydrate metabolism</keyword>
<protein>
    <recommendedName>
        <fullName evidence="7">Alpha-1,4 glucan phosphorylase</fullName>
        <ecNumber evidence="7">2.4.1.1</ecNumber>
    </recommendedName>
</protein>
<accession>A0ABU4W944</accession>
<dbReference type="InterPro" id="IPR000811">
    <property type="entry name" value="Glyco_trans_35"/>
</dbReference>
<keyword evidence="5 7" id="KW-0663">Pyridoxal phosphate</keyword>
<dbReference type="PANTHER" id="PTHR11468:SF3">
    <property type="entry name" value="GLYCOGEN PHOSPHORYLASE, LIVER FORM"/>
    <property type="match status" value="1"/>
</dbReference>
<evidence type="ECO:0000256" key="3">
    <source>
        <dbReference type="ARBA" id="ARBA00022676"/>
    </source>
</evidence>
<dbReference type="GO" id="GO:0004645">
    <property type="term" value="F:1,4-alpha-oligoglucan phosphorylase activity"/>
    <property type="evidence" value="ECO:0007669"/>
    <property type="project" value="UniProtKB-EC"/>
</dbReference>
<evidence type="ECO:0000256" key="1">
    <source>
        <dbReference type="ARBA" id="ARBA00001933"/>
    </source>
</evidence>
<dbReference type="NCBIfam" id="TIGR02093">
    <property type="entry name" value="P_ylase"/>
    <property type="match status" value="1"/>
</dbReference>
<reference evidence="9" key="1">
    <citation type="submission" date="2023-07" db="EMBL/GenBank/DDBJ databases">
        <authorList>
            <person name="Colorado M.A."/>
            <person name="Villamil L.M."/>
            <person name="Melo J.F."/>
            <person name="Rodriguez J.A."/>
            <person name="Ruiz R.Y."/>
        </authorList>
    </citation>
    <scope>NUCLEOTIDE SEQUENCE [LARGE SCALE GENOMIC DNA]</scope>
    <source>
        <strain evidence="9">C33</strain>
    </source>
</reference>
<evidence type="ECO:0000313" key="8">
    <source>
        <dbReference type="EMBL" id="MDX8336042.1"/>
    </source>
</evidence>
<dbReference type="SUPFAM" id="SSF53756">
    <property type="entry name" value="UDP-Glycosyltransferase/glycogen phosphorylase"/>
    <property type="match status" value="1"/>
</dbReference>
<name>A0ABU4W944_9FUSO</name>
<evidence type="ECO:0000256" key="5">
    <source>
        <dbReference type="ARBA" id="ARBA00022898"/>
    </source>
</evidence>
<evidence type="ECO:0000313" key="9">
    <source>
        <dbReference type="Proteomes" id="UP001279681"/>
    </source>
</evidence>
<dbReference type="RefSeq" id="WP_320313447.1">
    <property type="nucleotide sequence ID" value="NZ_JAVIKH010000006.1"/>
</dbReference>
<keyword evidence="3 7" id="KW-0328">Glycosyltransferase</keyword>
<dbReference type="PIRSF" id="PIRSF000460">
    <property type="entry name" value="Pprylas_GlgP"/>
    <property type="match status" value="1"/>
</dbReference>
<dbReference type="Gene3D" id="3.40.50.2000">
    <property type="entry name" value="Glycogen Phosphorylase B"/>
    <property type="match status" value="2"/>
</dbReference>
<comment type="caution">
    <text evidence="8">The sequence shown here is derived from an EMBL/GenBank/DDBJ whole genome shotgun (WGS) entry which is preliminary data.</text>
</comment>
<evidence type="ECO:0000256" key="6">
    <source>
        <dbReference type="ARBA" id="ARBA00023277"/>
    </source>
</evidence>
<organism evidence="8 9">
    <name type="scientific">Candidatus Cetobacterium colombiensis</name>
    <dbReference type="NCBI Taxonomy" id="3073100"/>
    <lineage>
        <taxon>Bacteria</taxon>
        <taxon>Fusobacteriati</taxon>
        <taxon>Fusobacteriota</taxon>
        <taxon>Fusobacteriia</taxon>
        <taxon>Fusobacteriales</taxon>
        <taxon>Fusobacteriaceae</taxon>
        <taxon>Cetobacterium</taxon>
    </lineage>
</organism>
<proteinExistence type="inferred from homology"/>
<comment type="function">
    <text evidence="7">Allosteric enzyme that catalyzes the rate-limiting step in glycogen catabolism, the phosphorolytic cleavage of glycogen to produce glucose-1-phosphate, and plays a central role in maintaining cellular and organismal glucose homeostasis.</text>
</comment>
<keyword evidence="9" id="KW-1185">Reference proteome</keyword>
<sequence>MLIEKSLLKSKIENQVGVLFNKSIDEANEFEIYQGLSKALLETISKNWLETRKKYETGKQAFYFSAEFLMGRALGNNLINLGLDKEVKEILKEIGFDLNSVEATEEDAGLGNGGLGRLAACFMDSLVTLNLPGQGYGIKYKNGIFKQKIVDGFQVETPETWLRYGDVWTICRPCEEVVVEFGDGKVRAVPYDMPVIGYGTKNVNTLRLWEAKAMEELNLKAFNDQDYDEALKDVNAAEDISRILYPNDSTNEGKKLRLKQQYFFTSASLQDIIRKFKKIHGTDFEKLPEFVSIQLNDTHPVIAIPELMRILCDVEGLLWNDAWAIAQKTFAYTNHTILSEALEKWWIGLYEEVVPRIFQITQRIHFQFLDLLEEKFPKDKERRERMSIIQGNLIHMAWLAIYGSFATNGVAALHTDILKHIELKEWYELFPERFLNKTNGITQRRWLLEANPELSKLITELIGDKWITDFSQMKNLEKYVADEKVTDRFLEIKSEKKKQLAQFIEKTQGIKINPDSIFDIQIKRLHEYKRQLLNILHILDLYYRLKENPNMEIHPVTYIFGAKSAPGYMRAKGTIRLINEVAQIINNDPEIKDMIKVVFIENYNVSSAALLFPAADISEQISTAGKEASGTGNMKFMINGALTFGTLDGANVEIVEEAGIENNYIFGLKVEDIEELKKKGYDPHVPYEKTKGLKRVVDALIDGTLNDEGTGLYKELYDSLLKGASWHKPDQYFVLEDFEDFRKTQEKINKDFADRKVWAKKAWINISNGGKFSSDRTIEEYAKEIWKIASQKI</sequence>
<dbReference type="Pfam" id="PF00343">
    <property type="entry name" value="Phosphorylase"/>
    <property type="match status" value="1"/>
</dbReference>
<dbReference type="PANTHER" id="PTHR11468">
    <property type="entry name" value="GLYCOGEN PHOSPHORYLASE"/>
    <property type="match status" value="1"/>
</dbReference>
<dbReference type="CDD" id="cd04300">
    <property type="entry name" value="GT35_Glycogen_Phosphorylase"/>
    <property type="match status" value="1"/>
</dbReference>